<dbReference type="GO" id="GO:0051213">
    <property type="term" value="F:dioxygenase activity"/>
    <property type="evidence" value="ECO:0007669"/>
    <property type="project" value="UniProtKB-KW"/>
</dbReference>
<dbReference type="STRING" id="1122180.Lokhon_02401"/>
<keyword evidence="2" id="KW-0560">Oxidoreductase</keyword>
<keyword evidence="3" id="KW-1185">Reference proteome</keyword>
<protein>
    <submittedName>
        <fullName evidence="2">Glyoxalase/bleomycin resistance protein/dioxygenase</fullName>
    </submittedName>
</protein>
<dbReference type="EMBL" id="APGJ01000007">
    <property type="protein sequence ID" value="EYD70759.1"/>
    <property type="molecule type" value="Genomic_DNA"/>
</dbReference>
<dbReference type="SUPFAM" id="SSF54593">
    <property type="entry name" value="Glyoxalase/Bleomycin resistance protein/Dihydroxybiphenyl dioxygenase"/>
    <property type="match status" value="1"/>
</dbReference>
<dbReference type="AlphaFoldDB" id="A0A017HAE4"/>
<keyword evidence="2" id="KW-0223">Dioxygenase</keyword>
<dbReference type="Proteomes" id="UP000025047">
    <property type="component" value="Unassembled WGS sequence"/>
</dbReference>
<reference evidence="2 3" key="1">
    <citation type="submission" date="2013-03" db="EMBL/GenBank/DDBJ databases">
        <authorList>
            <person name="Fiebig A."/>
            <person name="Goeker M."/>
            <person name="Klenk H.-P.P."/>
        </authorList>
    </citation>
    <scope>NUCLEOTIDE SEQUENCE [LARGE SCALE GENOMIC DNA]</scope>
    <source>
        <strain evidence="2 3">DSM 17492</strain>
    </source>
</reference>
<dbReference type="InterPro" id="IPR037523">
    <property type="entry name" value="VOC_core"/>
</dbReference>
<dbReference type="HOGENOM" id="CLU_046006_10_4_5"/>
<feature type="domain" description="VOC" evidence="1">
    <location>
        <begin position="5"/>
        <end position="124"/>
    </location>
</feature>
<sequence>MAFTGIFILPLPVDDQDRALAFYRDRIGMEVALDADLDEDWRIIMMQLPETRTKIQFARRQEVTYSEEVPVLYLECADIEAETARLKAEGVRFVMNPTELPWSDTERFAMFCDSESNTIVMHETPPKG</sequence>
<organism evidence="2 3">
    <name type="scientific">Limimaricola hongkongensis DSM 17492</name>
    <dbReference type="NCBI Taxonomy" id="1122180"/>
    <lineage>
        <taxon>Bacteria</taxon>
        <taxon>Pseudomonadati</taxon>
        <taxon>Pseudomonadota</taxon>
        <taxon>Alphaproteobacteria</taxon>
        <taxon>Rhodobacterales</taxon>
        <taxon>Paracoccaceae</taxon>
        <taxon>Limimaricola</taxon>
    </lineage>
</organism>
<evidence type="ECO:0000259" key="1">
    <source>
        <dbReference type="PROSITE" id="PS51819"/>
    </source>
</evidence>
<evidence type="ECO:0000313" key="2">
    <source>
        <dbReference type="EMBL" id="EYD70759.1"/>
    </source>
</evidence>
<gene>
    <name evidence="2" type="ORF">Lokhon_02401</name>
</gene>
<comment type="caution">
    <text evidence="2">The sequence shown here is derived from an EMBL/GenBank/DDBJ whole genome shotgun (WGS) entry which is preliminary data.</text>
</comment>
<dbReference type="OrthoDB" id="9794917at2"/>
<dbReference type="Gene3D" id="3.10.180.10">
    <property type="entry name" value="2,3-Dihydroxybiphenyl 1,2-Dioxygenase, domain 1"/>
    <property type="match status" value="1"/>
</dbReference>
<evidence type="ECO:0000313" key="3">
    <source>
        <dbReference type="Proteomes" id="UP000025047"/>
    </source>
</evidence>
<proteinExistence type="predicted"/>
<accession>A0A017HAE4</accession>
<name>A0A017HAE4_9RHOB</name>
<dbReference type="InterPro" id="IPR004360">
    <property type="entry name" value="Glyas_Fos-R_dOase_dom"/>
</dbReference>
<dbReference type="InterPro" id="IPR029068">
    <property type="entry name" value="Glyas_Bleomycin-R_OHBP_Dase"/>
</dbReference>
<dbReference type="Pfam" id="PF00903">
    <property type="entry name" value="Glyoxalase"/>
    <property type="match status" value="1"/>
</dbReference>
<dbReference type="eggNOG" id="COG0346">
    <property type="taxonomic scope" value="Bacteria"/>
</dbReference>
<dbReference type="PROSITE" id="PS51819">
    <property type="entry name" value="VOC"/>
    <property type="match status" value="1"/>
</dbReference>
<dbReference type="RefSeq" id="WP_017929643.1">
    <property type="nucleotide sequence ID" value="NZ_KB823003.1"/>
</dbReference>
<dbReference type="PATRIC" id="fig|1122180.6.peg.2384"/>